<dbReference type="Pfam" id="PF08264">
    <property type="entry name" value="Anticodon_1"/>
    <property type="match status" value="1"/>
</dbReference>
<dbReference type="FunFam" id="1.10.730.10:FF:000002">
    <property type="entry name" value="Leucine--tRNA ligase"/>
    <property type="match status" value="1"/>
</dbReference>
<name>A0A1G1VS14_9BACT</name>
<dbReference type="Proteomes" id="UP000179233">
    <property type="component" value="Unassembled WGS sequence"/>
</dbReference>
<evidence type="ECO:0000259" key="12">
    <source>
        <dbReference type="Pfam" id="PF09334"/>
    </source>
</evidence>
<comment type="caution">
    <text evidence="14">The sequence shown here is derived from an EMBL/GenBank/DDBJ whole genome shotgun (WGS) entry which is preliminary data.</text>
</comment>
<sequence length="871" mass="99518">MEIYDHRKIERRWQKMWKEARIYQPDLRKAKKPFYNLMMFPYLSAEGLHVGNMYAFTGADIYGRFKRMQGYDVFEPIGLDGFGIHSENYAMKIGKHPAEQAKLSQKRFYAQLHDIGNSFSWENTLETFDPVYYRWTQWLFVQMFKHGLAVRKKAMVNWCPSCKTVLADEQVEGGVCERCGTPVERREMAQWFFRITDFAERLLGNLETLNWPEKIKIAQRNWIGRRDGAEVGWVVDGTREVLWTFTTRLDTIFGATFLVIAPEHPTVADLMSSKFKVKSEKLENVRVYVEAALKKTEQKRKTTEKEKTGVDTGLRVIHPLTGGKIPVWIADFVLMDVGTGVVMGVPGHDQRDGDFARKHNLPIIKVIDVGGREVQQAAVTEFGSLVTSGEFDGLSSLEAMERILERLASQGTGKKKVAYHLRDWLISRQRYWGPPIPMIFCEQCAKEGRAFKGDSLKGTLKGMAGWWPVPEGDLPVELPFVSDYKPIGDGRSPLERASESWLYTKCPRCGGRAKRETDVSDTFLDSSWYFLAYPNLGTEEWTRKKIAKLINGQIARNNTTMQPFNNTVTRRWLPVDAYIGGAEHAVLHLLYSRFVTMALHDWGYLSFEEPFPFLFSHGLIIKEGAKMSKSRGNIVTPDDYIRKFGSDTLRSYLMFIGPYDQGGDFRDTGTLGMYRFLMRVWRLYQESSKLGEKTDPNLVGPLHRMTKQVTEDLEKFRFNTALAKLMEFINAWEDGKMLSWDDAGIFLRLLAPFAPHMSEELWHNLPKKHTCLDLNCILKGLRGKPFSLSSIHVAPWPAYDVTLAAFGDLEIVVEVNGRVRGKILVAAEKANDRSETIRLAQKIPGVAAHLSGKQITKTIWVEGKLVNFVVS</sequence>
<comment type="subcellular location">
    <subcellularLocation>
        <location evidence="8">Cytoplasm</location>
    </subcellularLocation>
</comment>
<keyword evidence="5 8" id="KW-0648">Protein biosynthesis</keyword>
<evidence type="ECO:0000256" key="1">
    <source>
        <dbReference type="ARBA" id="ARBA00005594"/>
    </source>
</evidence>
<proteinExistence type="inferred from homology"/>
<dbReference type="InterPro" id="IPR025709">
    <property type="entry name" value="Leu_tRNA-synth_edit"/>
</dbReference>
<dbReference type="PRINTS" id="PR00985">
    <property type="entry name" value="TRNASYNTHLEU"/>
</dbReference>
<dbReference type="InterPro" id="IPR002300">
    <property type="entry name" value="aa-tRNA-synth_Ia"/>
</dbReference>
<dbReference type="InterPro" id="IPR002302">
    <property type="entry name" value="Leu-tRNA-ligase"/>
</dbReference>
<evidence type="ECO:0000313" key="14">
    <source>
        <dbReference type="EMBL" id="OGY18104.1"/>
    </source>
</evidence>
<reference evidence="14 15" key="1">
    <citation type="journal article" date="2016" name="Nat. Commun.">
        <title>Thousands of microbial genomes shed light on interconnected biogeochemical processes in an aquifer system.</title>
        <authorList>
            <person name="Anantharaman K."/>
            <person name="Brown C.T."/>
            <person name="Hug L.A."/>
            <person name="Sharon I."/>
            <person name="Castelle C.J."/>
            <person name="Probst A.J."/>
            <person name="Thomas B.C."/>
            <person name="Singh A."/>
            <person name="Wilkins M.J."/>
            <person name="Karaoz U."/>
            <person name="Brodie E.L."/>
            <person name="Williams K.H."/>
            <person name="Hubbard S.S."/>
            <person name="Banfield J.F."/>
        </authorList>
    </citation>
    <scope>NUCLEOTIDE SEQUENCE [LARGE SCALE GENOMIC DNA]</scope>
</reference>
<feature type="domain" description="Leucyl-tRNA synthetase editing" evidence="13">
    <location>
        <begin position="220"/>
        <end position="407"/>
    </location>
</feature>
<evidence type="ECO:0000256" key="6">
    <source>
        <dbReference type="ARBA" id="ARBA00023146"/>
    </source>
</evidence>
<evidence type="ECO:0000259" key="10">
    <source>
        <dbReference type="Pfam" id="PF00133"/>
    </source>
</evidence>
<dbReference type="GO" id="GO:0005829">
    <property type="term" value="C:cytosol"/>
    <property type="evidence" value="ECO:0007669"/>
    <property type="project" value="TreeGrafter"/>
</dbReference>
<evidence type="ECO:0000256" key="3">
    <source>
        <dbReference type="ARBA" id="ARBA00022741"/>
    </source>
</evidence>
<evidence type="ECO:0000259" key="11">
    <source>
        <dbReference type="Pfam" id="PF08264"/>
    </source>
</evidence>
<keyword evidence="3 8" id="KW-0547">Nucleotide-binding</keyword>
<evidence type="ECO:0000256" key="9">
    <source>
        <dbReference type="RuleBase" id="RU363039"/>
    </source>
</evidence>
<dbReference type="Pfam" id="PF09334">
    <property type="entry name" value="tRNA-synt_1g"/>
    <property type="match status" value="1"/>
</dbReference>
<dbReference type="GO" id="GO:0006429">
    <property type="term" value="P:leucyl-tRNA aminoacylation"/>
    <property type="evidence" value="ECO:0007669"/>
    <property type="project" value="UniProtKB-UniRule"/>
</dbReference>
<dbReference type="PANTHER" id="PTHR43740">
    <property type="entry name" value="LEUCYL-TRNA SYNTHETASE"/>
    <property type="match status" value="1"/>
</dbReference>
<evidence type="ECO:0000259" key="13">
    <source>
        <dbReference type="Pfam" id="PF13603"/>
    </source>
</evidence>
<evidence type="ECO:0000256" key="4">
    <source>
        <dbReference type="ARBA" id="ARBA00022840"/>
    </source>
</evidence>
<dbReference type="SUPFAM" id="SSF52374">
    <property type="entry name" value="Nucleotidylyl transferase"/>
    <property type="match status" value="1"/>
</dbReference>
<keyword evidence="6 8" id="KW-0030">Aminoacyl-tRNA synthetase</keyword>
<feature type="domain" description="Aminoacyl-tRNA synthetase class Ia" evidence="10">
    <location>
        <begin position="563"/>
        <end position="654"/>
    </location>
</feature>
<dbReference type="GO" id="GO:0005524">
    <property type="term" value="F:ATP binding"/>
    <property type="evidence" value="ECO:0007669"/>
    <property type="project" value="UniProtKB-UniRule"/>
</dbReference>
<evidence type="ECO:0000256" key="2">
    <source>
        <dbReference type="ARBA" id="ARBA00022598"/>
    </source>
</evidence>
<feature type="short sequence motif" description="'KMSKS' region" evidence="8">
    <location>
        <begin position="626"/>
        <end position="630"/>
    </location>
</feature>
<dbReference type="GO" id="GO:0004823">
    <property type="term" value="F:leucine-tRNA ligase activity"/>
    <property type="evidence" value="ECO:0007669"/>
    <property type="project" value="UniProtKB-UniRule"/>
</dbReference>
<dbReference type="GO" id="GO:0002161">
    <property type="term" value="F:aminoacyl-tRNA deacylase activity"/>
    <property type="evidence" value="ECO:0007669"/>
    <property type="project" value="InterPro"/>
</dbReference>
<gene>
    <name evidence="8" type="primary">leuS</name>
    <name evidence="14" type="ORF">A2786_01115</name>
</gene>
<keyword evidence="4 8" id="KW-0067">ATP-binding</keyword>
<evidence type="ECO:0000256" key="8">
    <source>
        <dbReference type="HAMAP-Rule" id="MF_00049"/>
    </source>
</evidence>
<comment type="caution">
    <text evidence="8">Lacks conserved residue(s) required for the propagation of feature annotation.</text>
</comment>
<dbReference type="Gene3D" id="3.10.20.590">
    <property type="match status" value="1"/>
</dbReference>
<dbReference type="EMBL" id="MHCJ01000003">
    <property type="protein sequence ID" value="OGY18104.1"/>
    <property type="molecule type" value="Genomic_DNA"/>
</dbReference>
<dbReference type="Gene3D" id="3.90.740.10">
    <property type="entry name" value="Valyl/Leucyl/Isoleucyl-tRNA synthetase, editing domain"/>
    <property type="match status" value="1"/>
</dbReference>
<dbReference type="EC" id="6.1.1.4" evidence="8"/>
<feature type="domain" description="Methionyl/Valyl/Leucyl/Isoleucyl-tRNA synthetase anticodon-binding" evidence="11">
    <location>
        <begin position="700"/>
        <end position="829"/>
    </location>
</feature>
<dbReference type="SUPFAM" id="SSF50677">
    <property type="entry name" value="ValRS/IleRS/LeuRS editing domain"/>
    <property type="match status" value="1"/>
</dbReference>
<dbReference type="Gene3D" id="1.10.730.10">
    <property type="entry name" value="Isoleucyl-tRNA Synthetase, Domain 1"/>
    <property type="match status" value="1"/>
</dbReference>
<dbReference type="InterPro" id="IPR009080">
    <property type="entry name" value="tRNAsynth_Ia_anticodon-bd"/>
</dbReference>
<dbReference type="InterPro" id="IPR014729">
    <property type="entry name" value="Rossmann-like_a/b/a_fold"/>
</dbReference>
<keyword evidence="2 8" id="KW-0436">Ligase</keyword>
<evidence type="ECO:0000256" key="5">
    <source>
        <dbReference type="ARBA" id="ARBA00022917"/>
    </source>
</evidence>
<evidence type="ECO:0000256" key="7">
    <source>
        <dbReference type="ARBA" id="ARBA00047469"/>
    </source>
</evidence>
<dbReference type="SUPFAM" id="SSF47323">
    <property type="entry name" value="Anticodon-binding domain of a subclass of class I aminoacyl-tRNA synthetases"/>
    <property type="match status" value="1"/>
</dbReference>
<organism evidence="14 15">
    <name type="scientific">Candidatus Chisholmbacteria bacterium RIFCSPHIGHO2_01_FULL_52_32</name>
    <dbReference type="NCBI Taxonomy" id="1797591"/>
    <lineage>
        <taxon>Bacteria</taxon>
        <taxon>Candidatus Chisholmiibacteriota</taxon>
    </lineage>
</organism>
<dbReference type="InterPro" id="IPR015413">
    <property type="entry name" value="Methionyl/Leucyl_tRNA_Synth"/>
</dbReference>
<comment type="similarity">
    <text evidence="1 8 9">Belongs to the class-I aminoacyl-tRNA synthetase family.</text>
</comment>
<dbReference type="CDD" id="cd07958">
    <property type="entry name" value="Anticodon_Ia_Leu_BEm"/>
    <property type="match status" value="1"/>
</dbReference>
<dbReference type="Pfam" id="PF13603">
    <property type="entry name" value="tRNA-synt_1_2"/>
    <property type="match status" value="1"/>
</dbReference>
<dbReference type="HAMAP" id="MF_00049_B">
    <property type="entry name" value="Leu_tRNA_synth_B"/>
    <property type="match status" value="1"/>
</dbReference>
<dbReference type="NCBIfam" id="TIGR00396">
    <property type="entry name" value="leuS_bact"/>
    <property type="match status" value="1"/>
</dbReference>
<comment type="catalytic activity">
    <reaction evidence="7 8">
        <text>tRNA(Leu) + L-leucine + ATP = L-leucyl-tRNA(Leu) + AMP + diphosphate</text>
        <dbReference type="Rhea" id="RHEA:11688"/>
        <dbReference type="Rhea" id="RHEA-COMP:9613"/>
        <dbReference type="Rhea" id="RHEA-COMP:9622"/>
        <dbReference type="ChEBI" id="CHEBI:30616"/>
        <dbReference type="ChEBI" id="CHEBI:33019"/>
        <dbReference type="ChEBI" id="CHEBI:57427"/>
        <dbReference type="ChEBI" id="CHEBI:78442"/>
        <dbReference type="ChEBI" id="CHEBI:78494"/>
        <dbReference type="ChEBI" id="CHEBI:456215"/>
        <dbReference type="EC" id="6.1.1.4"/>
    </reaction>
</comment>
<dbReference type="InterPro" id="IPR009008">
    <property type="entry name" value="Val/Leu/Ile-tRNA-synth_edit"/>
</dbReference>
<dbReference type="Gene3D" id="3.40.50.620">
    <property type="entry name" value="HUPs"/>
    <property type="match status" value="2"/>
</dbReference>
<accession>A0A1G1VS14</accession>
<dbReference type="InterPro" id="IPR013155">
    <property type="entry name" value="M/V/L/I-tRNA-synth_anticd-bd"/>
</dbReference>
<dbReference type="Pfam" id="PF00133">
    <property type="entry name" value="tRNA-synt_1"/>
    <property type="match status" value="1"/>
</dbReference>
<dbReference type="AlphaFoldDB" id="A0A1G1VS14"/>
<feature type="binding site" evidence="8">
    <location>
        <position position="629"/>
    </location>
    <ligand>
        <name>ATP</name>
        <dbReference type="ChEBI" id="CHEBI:30616"/>
    </ligand>
</feature>
<dbReference type="PANTHER" id="PTHR43740:SF2">
    <property type="entry name" value="LEUCINE--TRNA LIGASE, MITOCHONDRIAL"/>
    <property type="match status" value="1"/>
</dbReference>
<evidence type="ECO:0000313" key="15">
    <source>
        <dbReference type="Proteomes" id="UP000179233"/>
    </source>
</evidence>
<keyword evidence="8" id="KW-0963">Cytoplasm</keyword>
<feature type="domain" description="Methionyl/Leucyl tRNA synthetase" evidence="12">
    <location>
        <begin position="41"/>
        <end position="182"/>
    </location>
</feature>
<protein>
    <recommendedName>
        <fullName evidence="8">Leucine--tRNA ligase</fullName>
        <ecNumber evidence="8">6.1.1.4</ecNumber>
    </recommendedName>
    <alternativeName>
        <fullName evidence="8">Leucyl-tRNA synthetase</fullName>
        <shortName evidence="8">LeuRS</shortName>
    </alternativeName>
</protein>